<dbReference type="RefSeq" id="WP_006161492.1">
    <property type="nucleotide sequence ID" value="NZ_AHJE01000082.1"/>
</dbReference>
<protein>
    <submittedName>
        <fullName evidence="2">Uncharacterized protein</fullName>
    </submittedName>
</protein>
<evidence type="ECO:0000313" key="3">
    <source>
        <dbReference type="Proteomes" id="UP000005808"/>
    </source>
</evidence>
<reference evidence="2 3" key="1">
    <citation type="journal article" date="2012" name="J. Bacteriol.">
        <title>De Novo Genome Project of Cupriavidus basilensis OR16.</title>
        <authorList>
            <person name="Cserhati M."/>
            <person name="Kriszt B."/>
            <person name="Szoboszlay S."/>
            <person name="Toth A."/>
            <person name="Szabo I."/>
            <person name="Tancsics A."/>
            <person name="Nagy I."/>
            <person name="Horvath B."/>
            <person name="Nagy I."/>
            <person name="Kukolya J."/>
        </authorList>
    </citation>
    <scope>NUCLEOTIDE SEQUENCE [LARGE SCALE GENOMIC DNA]</scope>
    <source>
        <strain evidence="2 3">OR16</strain>
    </source>
</reference>
<dbReference type="AlphaFoldDB" id="H1SCD4"/>
<name>H1SCD4_9BURK</name>
<gene>
    <name evidence="2" type="ORF">OR16_29379</name>
</gene>
<evidence type="ECO:0000313" key="2">
    <source>
        <dbReference type="EMBL" id="EHP39759.1"/>
    </source>
</evidence>
<sequence length="73" mass="7386">MPAAHVPYPSPGSNSNSNSNSIFDFFPMPILAGAPLRHVLLVALITGALGAALLAAGLHAAGEGRVATIHKQS</sequence>
<dbReference type="Proteomes" id="UP000005808">
    <property type="component" value="Unassembled WGS sequence"/>
</dbReference>
<organism evidence="2 3">
    <name type="scientific">Cupriavidus basilensis OR16</name>
    <dbReference type="NCBI Taxonomy" id="1127483"/>
    <lineage>
        <taxon>Bacteria</taxon>
        <taxon>Pseudomonadati</taxon>
        <taxon>Pseudomonadota</taxon>
        <taxon>Betaproteobacteria</taxon>
        <taxon>Burkholderiales</taxon>
        <taxon>Burkholderiaceae</taxon>
        <taxon>Cupriavidus</taxon>
    </lineage>
</organism>
<dbReference type="PATRIC" id="fig|1127483.3.peg.5861"/>
<evidence type="ECO:0000256" key="1">
    <source>
        <dbReference type="SAM" id="Phobius"/>
    </source>
</evidence>
<accession>H1SCD4</accession>
<dbReference type="EMBL" id="AHJE01000082">
    <property type="protein sequence ID" value="EHP39759.1"/>
    <property type="molecule type" value="Genomic_DNA"/>
</dbReference>
<keyword evidence="1" id="KW-0472">Membrane</keyword>
<keyword evidence="1" id="KW-0812">Transmembrane</keyword>
<comment type="caution">
    <text evidence="2">The sequence shown here is derived from an EMBL/GenBank/DDBJ whole genome shotgun (WGS) entry which is preliminary data.</text>
</comment>
<proteinExistence type="predicted"/>
<keyword evidence="1" id="KW-1133">Transmembrane helix</keyword>
<feature type="transmembrane region" description="Helical" evidence="1">
    <location>
        <begin position="38"/>
        <end position="61"/>
    </location>
</feature>